<dbReference type="Pfam" id="PF03704">
    <property type="entry name" value="BTAD"/>
    <property type="match status" value="1"/>
</dbReference>
<dbReference type="OrthoDB" id="3208838at2"/>
<keyword evidence="2" id="KW-0805">Transcription regulation</keyword>
<feature type="domain" description="OmpR/PhoB-type" evidence="6">
    <location>
        <begin position="1"/>
        <end position="99"/>
    </location>
</feature>
<evidence type="ECO:0000256" key="5">
    <source>
        <dbReference type="PROSITE-ProRule" id="PRU01091"/>
    </source>
</evidence>
<keyword evidence="4" id="KW-0804">Transcription</keyword>
<keyword evidence="3 5" id="KW-0238">DNA-binding</keyword>
<dbReference type="InterPro" id="IPR016032">
    <property type="entry name" value="Sig_transdc_resp-reg_C-effctor"/>
</dbReference>
<dbReference type="GO" id="GO:0000160">
    <property type="term" value="P:phosphorelay signal transduction system"/>
    <property type="evidence" value="ECO:0007669"/>
    <property type="project" value="InterPro"/>
</dbReference>
<dbReference type="STRING" id="860235.AOZ06_47445"/>
<dbReference type="InterPro" id="IPR011990">
    <property type="entry name" value="TPR-like_helical_dom_sf"/>
</dbReference>
<dbReference type="CDD" id="cd15831">
    <property type="entry name" value="BTAD"/>
    <property type="match status" value="1"/>
</dbReference>
<comment type="similarity">
    <text evidence="1">Belongs to the AfsR/DnrI/RedD regulatory family.</text>
</comment>
<evidence type="ECO:0000259" key="6">
    <source>
        <dbReference type="PROSITE" id="PS51755"/>
    </source>
</evidence>
<dbReference type="PANTHER" id="PTHR35807">
    <property type="entry name" value="TRANSCRIPTIONAL REGULATOR REDD-RELATED"/>
    <property type="match status" value="1"/>
</dbReference>
<dbReference type="InterPro" id="IPR051677">
    <property type="entry name" value="AfsR-DnrI-RedD_regulator"/>
</dbReference>
<dbReference type="Pfam" id="PF00486">
    <property type="entry name" value="Trans_reg_C"/>
    <property type="match status" value="1"/>
</dbReference>
<accession>A0A0N9IAV4</accession>
<dbReference type="PANTHER" id="PTHR35807:SF1">
    <property type="entry name" value="TRANSCRIPTIONAL REGULATOR REDD"/>
    <property type="match status" value="1"/>
</dbReference>
<gene>
    <name evidence="7" type="ORF">AOZ06_47445</name>
</gene>
<evidence type="ECO:0000256" key="1">
    <source>
        <dbReference type="ARBA" id="ARBA00005820"/>
    </source>
</evidence>
<feature type="DNA-binding region" description="OmpR/PhoB-type" evidence="5">
    <location>
        <begin position="1"/>
        <end position="99"/>
    </location>
</feature>
<dbReference type="SMART" id="SM00862">
    <property type="entry name" value="Trans_reg_C"/>
    <property type="match status" value="1"/>
</dbReference>
<keyword evidence="8" id="KW-1185">Reference proteome</keyword>
<dbReference type="InterPro" id="IPR005158">
    <property type="entry name" value="BTAD"/>
</dbReference>
<dbReference type="GO" id="GO:0006355">
    <property type="term" value="P:regulation of DNA-templated transcription"/>
    <property type="evidence" value="ECO:0007669"/>
    <property type="project" value="InterPro"/>
</dbReference>
<dbReference type="EMBL" id="CP012752">
    <property type="protein sequence ID" value="ALG13492.1"/>
    <property type="molecule type" value="Genomic_DNA"/>
</dbReference>
<dbReference type="GO" id="GO:0003677">
    <property type="term" value="F:DNA binding"/>
    <property type="evidence" value="ECO:0007669"/>
    <property type="project" value="UniProtKB-UniRule"/>
</dbReference>
<reference evidence="7 8" key="1">
    <citation type="submission" date="2015-07" db="EMBL/GenBank/DDBJ databases">
        <title>Genome sequencing of Kibdelosporangium phytohabitans.</title>
        <authorList>
            <person name="Qin S."/>
            <person name="Xing K."/>
        </authorList>
    </citation>
    <scope>NUCLEOTIDE SEQUENCE [LARGE SCALE GENOMIC DNA]</scope>
    <source>
        <strain evidence="7 8">KLBMP1111</strain>
    </source>
</reference>
<evidence type="ECO:0000256" key="3">
    <source>
        <dbReference type="ARBA" id="ARBA00023125"/>
    </source>
</evidence>
<sequence length="262" mass="28552">MEIGVLGPLEVQSGSGRVMPTAAKTRKLLAMLAIHADEVVPISELNEELWGTNVPRSASTTLQTYVLNLRTMIAAATGGTNADAKRILATRPGGYTLTASSVDVREFERLTAAGHRAHQAREYELAADTFRAALGAWRGPALVDVQLGPLLRAEVQRLNEARLSALDRRIDADLRLGRHHELAGELTGLVARHRTHEGLHAHLMVALYRSGRRAQAMSVYRSVREALIEELGLEPSLGLRRLQQAILNSDAALGESRLERVG</sequence>
<dbReference type="KEGG" id="kphy:AOZ06_47445"/>
<dbReference type="SMART" id="SM01043">
    <property type="entry name" value="BTAD"/>
    <property type="match status" value="1"/>
</dbReference>
<dbReference type="Gene3D" id="1.25.40.10">
    <property type="entry name" value="Tetratricopeptide repeat domain"/>
    <property type="match status" value="1"/>
</dbReference>
<dbReference type="RefSeq" id="WP_054295380.1">
    <property type="nucleotide sequence ID" value="NZ_CP012752.1"/>
</dbReference>
<dbReference type="Gene3D" id="1.10.10.10">
    <property type="entry name" value="Winged helix-like DNA-binding domain superfamily/Winged helix DNA-binding domain"/>
    <property type="match status" value="1"/>
</dbReference>
<protein>
    <recommendedName>
        <fullName evidence="6">OmpR/PhoB-type domain-containing protein</fullName>
    </recommendedName>
</protein>
<evidence type="ECO:0000256" key="4">
    <source>
        <dbReference type="ARBA" id="ARBA00023163"/>
    </source>
</evidence>
<dbReference type="SUPFAM" id="SSF46894">
    <property type="entry name" value="C-terminal effector domain of the bipartite response regulators"/>
    <property type="match status" value="1"/>
</dbReference>
<dbReference type="PROSITE" id="PS51755">
    <property type="entry name" value="OMPR_PHOB"/>
    <property type="match status" value="1"/>
</dbReference>
<dbReference type="Proteomes" id="UP000063699">
    <property type="component" value="Chromosome"/>
</dbReference>
<evidence type="ECO:0000313" key="8">
    <source>
        <dbReference type="Proteomes" id="UP000063699"/>
    </source>
</evidence>
<proteinExistence type="inferred from homology"/>
<evidence type="ECO:0000256" key="2">
    <source>
        <dbReference type="ARBA" id="ARBA00023015"/>
    </source>
</evidence>
<dbReference type="AlphaFoldDB" id="A0A0N9IAV4"/>
<evidence type="ECO:0000313" key="7">
    <source>
        <dbReference type="EMBL" id="ALG13492.1"/>
    </source>
</evidence>
<organism evidence="7 8">
    <name type="scientific">Kibdelosporangium phytohabitans</name>
    <dbReference type="NCBI Taxonomy" id="860235"/>
    <lineage>
        <taxon>Bacteria</taxon>
        <taxon>Bacillati</taxon>
        <taxon>Actinomycetota</taxon>
        <taxon>Actinomycetes</taxon>
        <taxon>Pseudonocardiales</taxon>
        <taxon>Pseudonocardiaceae</taxon>
        <taxon>Kibdelosporangium</taxon>
    </lineage>
</organism>
<dbReference type="SUPFAM" id="SSF48452">
    <property type="entry name" value="TPR-like"/>
    <property type="match status" value="1"/>
</dbReference>
<dbReference type="InterPro" id="IPR036388">
    <property type="entry name" value="WH-like_DNA-bd_sf"/>
</dbReference>
<dbReference type="InterPro" id="IPR001867">
    <property type="entry name" value="OmpR/PhoB-type_DNA-bd"/>
</dbReference>
<name>A0A0N9IAV4_9PSEU</name>